<protein>
    <submittedName>
        <fullName evidence="1">Uncharacterized protein</fullName>
    </submittedName>
</protein>
<dbReference type="AlphaFoldDB" id="A0A5E8A8B7"/>
<organism evidence="1 2">
    <name type="scientific">Sphingomonas aurantiaca</name>
    <dbReference type="NCBI Taxonomy" id="185949"/>
    <lineage>
        <taxon>Bacteria</taxon>
        <taxon>Pseudomonadati</taxon>
        <taxon>Pseudomonadota</taxon>
        <taxon>Alphaproteobacteria</taxon>
        <taxon>Sphingomonadales</taxon>
        <taxon>Sphingomonadaceae</taxon>
        <taxon>Sphingomonas</taxon>
    </lineage>
</organism>
<dbReference type="Proteomes" id="UP000326857">
    <property type="component" value="Unassembled WGS sequence"/>
</dbReference>
<name>A0A5E8A8B7_9SPHN</name>
<evidence type="ECO:0000313" key="2">
    <source>
        <dbReference type="Proteomes" id="UP000326857"/>
    </source>
</evidence>
<reference evidence="1 2" key="1">
    <citation type="submission" date="2019-09" db="EMBL/GenBank/DDBJ databases">
        <authorList>
            <person name="Dittami M. S."/>
        </authorList>
    </citation>
    <scope>NUCLEOTIDE SEQUENCE [LARGE SCALE GENOMIC DNA]</scope>
    <source>
        <strain evidence="1">SPHINGO391</strain>
    </source>
</reference>
<proteinExistence type="predicted"/>
<evidence type="ECO:0000313" key="1">
    <source>
        <dbReference type="EMBL" id="VVT27686.1"/>
    </source>
</evidence>
<sequence>MPNREETQGGEGVVRGSVRRVRLSTGRPVYSRRVEFCGVRDVQGDEAGTKNYFGLGSGKCFFANGNVEADTRCGGRERDPA</sequence>
<dbReference type="EMBL" id="CABVLI010000046">
    <property type="protein sequence ID" value="VVT27686.1"/>
    <property type="molecule type" value="Genomic_DNA"/>
</dbReference>
<accession>A0A5E8A8B7</accession>
<gene>
    <name evidence="1" type="ORF">SPHINGO391_500051</name>
</gene>